<keyword evidence="6" id="KW-1185">Reference proteome</keyword>
<name>A0ABV8UN90_9PROT</name>
<dbReference type="Proteomes" id="UP001595799">
    <property type="component" value="Unassembled WGS sequence"/>
</dbReference>
<evidence type="ECO:0000313" key="6">
    <source>
        <dbReference type="Proteomes" id="UP001595799"/>
    </source>
</evidence>
<accession>A0ABV8UN90</accession>
<dbReference type="RefSeq" id="WP_382422544.1">
    <property type="nucleotide sequence ID" value="NZ_JBHSCW010000006.1"/>
</dbReference>
<keyword evidence="2" id="KW-0547">Nucleotide-binding</keyword>
<dbReference type="PANTHER" id="PTHR45772">
    <property type="entry name" value="CONSERVED COMPONENT OF ABC TRANSPORTER FOR NATURAL AMINO ACIDS-RELATED"/>
    <property type="match status" value="1"/>
</dbReference>
<reference evidence="6" key="1">
    <citation type="journal article" date="2019" name="Int. J. Syst. Evol. Microbiol.">
        <title>The Global Catalogue of Microorganisms (GCM) 10K type strain sequencing project: providing services to taxonomists for standard genome sequencing and annotation.</title>
        <authorList>
            <consortium name="The Broad Institute Genomics Platform"/>
            <consortium name="The Broad Institute Genome Sequencing Center for Infectious Disease"/>
            <person name="Wu L."/>
            <person name="Ma J."/>
        </authorList>
    </citation>
    <scope>NUCLEOTIDE SEQUENCE [LARGE SCALE GENOMIC DNA]</scope>
    <source>
        <strain evidence="6">CECT 8472</strain>
    </source>
</reference>
<comment type="caution">
    <text evidence="5">The sequence shown here is derived from an EMBL/GenBank/DDBJ whole genome shotgun (WGS) entry which is preliminary data.</text>
</comment>
<dbReference type="InterPro" id="IPR003593">
    <property type="entry name" value="AAA+_ATPase"/>
</dbReference>
<protein>
    <submittedName>
        <fullName evidence="5">ABC transporter ATP-binding protein</fullName>
    </submittedName>
</protein>
<dbReference type="SUPFAM" id="SSF52540">
    <property type="entry name" value="P-loop containing nucleoside triphosphate hydrolases"/>
    <property type="match status" value="1"/>
</dbReference>
<dbReference type="PANTHER" id="PTHR45772:SF9">
    <property type="entry name" value="CONSERVED COMPONENT OF ABC TRANSPORTER FOR NATURAL AMINO ACIDS"/>
    <property type="match status" value="1"/>
</dbReference>
<keyword evidence="1" id="KW-0813">Transport</keyword>
<dbReference type="PROSITE" id="PS50893">
    <property type="entry name" value="ABC_TRANSPORTER_2"/>
    <property type="match status" value="1"/>
</dbReference>
<dbReference type="InterPro" id="IPR051120">
    <property type="entry name" value="ABC_AA/LPS_Transport"/>
</dbReference>
<dbReference type="Pfam" id="PF12399">
    <property type="entry name" value="BCA_ABC_TP_C"/>
    <property type="match status" value="1"/>
</dbReference>
<proteinExistence type="predicted"/>
<dbReference type="CDD" id="cd03219">
    <property type="entry name" value="ABC_Mj1267_LivG_branched"/>
    <property type="match status" value="1"/>
</dbReference>
<sequence>MVETPNPLLQGDKLTRRFGGVVALSDYSLTLGEGDLLGLIGPNGAGKTTAFNLLSGVLPPSAGSITLAGRNLTGERPEVFARSGIARTFQNIRLFRDLSAWENVAAGYHMRHGANWLSTILGLPAARTSERRMRDKACSLMETVGLADFIDQRAGDMPYGHQRKLEIARALATEPRLLLLDEPAAGMNATETEELKRTIKSIHEELGLTLVLVEHDMRFVMSLCRRVQVVNRGELIADGTPEEVQATPAVAEAYLGKGRGKKVA</sequence>
<organism evidence="5 6">
    <name type="scientific">Fodinicurvata halophila</name>
    <dbReference type="NCBI Taxonomy" id="1419723"/>
    <lineage>
        <taxon>Bacteria</taxon>
        <taxon>Pseudomonadati</taxon>
        <taxon>Pseudomonadota</taxon>
        <taxon>Alphaproteobacteria</taxon>
        <taxon>Rhodospirillales</taxon>
        <taxon>Rhodovibrionaceae</taxon>
        <taxon>Fodinicurvata</taxon>
    </lineage>
</organism>
<evidence type="ECO:0000259" key="4">
    <source>
        <dbReference type="PROSITE" id="PS50893"/>
    </source>
</evidence>
<evidence type="ECO:0000256" key="1">
    <source>
        <dbReference type="ARBA" id="ARBA00022448"/>
    </source>
</evidence>
<dbReference type="SMART" id="SM00382">
    <property type="entry name" value="AAA"/>
    <property type="match status" value="1"/>
</dbReference>
<dbReference type="Pfam" id="PF00005">
    <property type="entry name" value="ABC_tran"/>
    <property type="match status" value="1"/>
</dbReference>
<dbReference type="EMBL" id="JBHSCW010000006">
    <property type="protein sequence ID" value="MFC4352197.1"/>
    <property type="molecule type" value="Genomic_DNA"/>
</dbReference>
<evidence type="ECO:0000256" key="2">
    <source>
        <dbReference type="ARBA" id="ARBA00022741"/>
    </source>
</evidence>
<feature type="domain" description="ABC transporter" evidence="4">
    <location>
        <begin position="9"/>
        <end position="257"/>
    </location>
</feature>
<dbReference type="InterPro" id="IPR027417">
    <property type="entry name" value="P-loop_NTPase"/>
</dbReference>
<evidence type="ECO:0000313" key="5">
    <source>
        <dbReference type="EMBL" id="MFC4352197.1"/>
    </source>
</evidence>
<dbReference type="InterPro" id="IPR032823">
    <property type="entry name" value="BCA_ABC_TP_C"/>
</dbReference>
<dbReference type="Gene3D" id="3.40.50.300">
    <property type="entry name" value="P-loop containing nucleotide triphosphate hydrolases"/>
    <property type="match status" value="1"/>
</dbReference>
<evidence type="ECO:0000256" key="3">
    <source>
        <dbReference type="ARBA" id="ARBA00022840"/>
    </source>
</evidence>
<keyword evidence="3 5" id="KW-0067">ATP-binding</keyword>
<dbReference type="InterPro" id="IPR003439">
    <property type="entry name" value="ABC_transporter-like_ATP-bd"/>
</dbReference>
<dbReference type="GO" id="GO:0005524">
    <property type="term" value="F:ATP binding"/>
    <property type="evidence" value="ECO:0007669"/>
    <property type="project" value="UniProtKB-KW"/>
</dbReference>
<gene>
    <name evidence="5" type="ORF">ACFOW6_11670</name>
</gene>